<proteinExistence type="predicted"/>
<reference evidence="2" key="1">
    <citation type="journal article" date="2020" name="Plant J.">
        <title>Transposons played a major role in the diversification between the closely related almond and peach genomes: results from the almond genome sequence.</title>
        <authorList>
            <person name="Alioto T."/>
            <person name="Alexiou K.G."/>
            <person name="Bardil A."/>
            <person name="Barteri F."/>
            <person name="Castanera R."/>
            <person name="Cruz F."/>
            <person name="Dhingra A."/>
            <person name="Duval H."/>
            <person name="Fernandez I Marti A."/>
            <person name="Frias L."/>
            <person name="Galan B."/>
            <person name="Garcia J.L."/>
            <person name="Howad W."/>
            <person name="Gomez-Garrido J."/>
            <person name="Gut M."/>
            <person name="Julca I."/>
            <person name="Morata J."/>
            <person name="Puigdomenech P."/>
            <person name="Ribeca P."/>
            <person name="Rubio Cabetas M.J."/>
            <person name="Vlasova A."/>
            <person name="Wirthensohn M."/>
            <person name="Garcia-Mas J."/>
            <person name="Gabaldon T."/>
            <person name="Casacuberta J.M."/>
            <person name="Arus P."/>
        </authorList>
    </citation>
    <scope>NUCLEOTIDE SEQUENCE [LARGE SCALE GENOMIC DNA]</scope>
    <source>
        <strain evidence="2">cv. Texas</strain>
    </source>
</reference>
<name>A0A5E4EN06_PRUDU</name>
<gene>
    <name evidence="1" type="ORF">ALMOND_2B014536</name>
</gene>
<evidence type="ECO:0000313" key="1">
    <source>
        <dbReference type="EMBL" id="VVA16812.1"/>
    </source>
</evidence>
<dbReference type="Proteomes" id="UP000327085">
    <property type="component" value="Chromosome 1"/>
</dbReference>
<dbReference type="EMBL" id="CABIKO010000021">
    <property type="protein sequence ID" value="VVA16812.1"/>
    <property type="molecule type" value="Genomic_DNA"/>
</dbReference>
<dbReference type="InParanoid" id="A0A5E4EN06"/>
<dbReference type="Gramene" id="VVA16812">
    <property type="protein sequence ID" value="VVA16812"/>
    <property type="gene ID" value="Prudul26B014536"/>
</dbReference>
<evidence type="ECO:0000313" key="2">
    <source>
        <dbReference type="Proteomes" id="UP000327085"/>
    </source>
</evidence>
<protein>
    <submittedName>
        <fullName evidence="1">Uncharacterized protein</fullName>
    </submittedName>
</protein>
<dbReference type="AlphaFoldDB" id="A0A5E4EN06"/>
<accession>A0A5E4EN06</accession>
<sequence length="94" mass="10632">MPKCRIFSRFNEFPYQQHAKVQNGNGSGAKQNERFSFTKGKPEVFLMNANLGPHPYTSSELPLPLIPLRMWYQPSNPRPLGVSASTLWLLVLSA</sequence>
<organism evidence="1 2">
    <name type="scientific">Prunus dulcis</name>
    <name type="common">Almond</name>
    <name type="synonym">Amygdalus dulcis</name>
    <dbReference type="NCBI Taxonomy" id="3755"/>
    <lineage>
        <taxon>Eukaryota</taxon>
        <taxon>Viridiplantae</taxon>
        <taxon>Streptophyta</taxon>
        <taxon>Embryophyta</taxon>
        <taxon>Tracheophyta</taxon>
        <taxon>Spermatophyta</taxon>
        <taxon>Magnoliopsida</taxon>
        <taxon>eudicotyledons</taxon>
        <taxon>Gunneridae</taxon>
        <taxon>Pentapetalae</taxon>
        <taxon>rosids</taxon>
        <taxon>fabids</taxon>
        <taxon>Rosales</taxon>
        <taxon>Rosaceae</taxon>
        <taxon>Amygdaloideae</taxon>
        <taxon>Amygdaleae</taxon>
        <taxon>Prunus</taxon>
    </lineage>
</organism>